<dbReference type="RefSeq" id="WP_208259857.1">
    <property type="nucleotide sequence ID" value="NZ_JAGEOJ010000014.1"/>
</dbReference>
<name>A0A939T6I2_9ACTN</name>
<dbReference type="AlphaFoldDB" id="A0A939T6I2"/>
<evidence type="ECO:0000313" key="2">
    <source>
        <dbReference type="Proteomes" id="UP000669179"/>
    </source>
</evidence>
<accession>A0A939T6I2</accession>
<comment type="caution">
    <text evidence="1">The sequence shown here is derived from an EMBL/GenBank/DDBJ whole genome shotgun (WGS) entry which is preliminary data.</text>
</comment>
<keyword evidence="2" id="KW-1185">Reference proteome</keyword>
<evidence type="ECO:0000313" key="1">
    <source>
        <dbReference type="EMBL" id="MBO2451973.1"/>
    </source>
</evidence>
<proteinExistence type="predicted"/>
<protein>
    <submittedName>
        <fullName evidence="1">Uncharacterized protein</fullName>
    </submittedName>
</protein>
<gene>
    <name evidence="1" type="ORF">J4573_33140</name>
</gene>
<dbReference type="Proteomes" id="UP000669179">
    <property type="component" value="Unassembled WGS sequence"/>
</dbReference>
<organism evidence="1 2">
    <name type="scientific">Actinomadura barringtoniae</name>
    <dbReference type="NCBI Taxonomy" id="1427535"/>
    <lineage>
        <taxon>Bacteria</taxon>
        <taxon>Bacillati</taxon>
        <taxon>Actinomycetota</taxon>
        <taxon>Actinomycetes</taxon>
        <taxon>Streptosporangiales</taxon>
        <taxon>Thermomonosporaceae</taxon>
        <taxon>Actinomadura</taxon>
    </lineage>
</organism>
<sequence>MSMAVKGWQKAAIVAGMGVGSIVGVGVTSMSMAGATVVQAHGSYGQASYGQASYAQASHAQAARPAQDLPVGYYIDGSTLYNYEKKPVKLPPGWMIKAGVILDPHGVEAKVVLKTSKATTTSPIPITKVKNPQCMGLHNKGGLDGMINTIVASALCLGDKVTKDSLHFAATATDAVVGPNGLLMLG</sequence>
<dbReference type="EMBL" id="JAGEOJ010000014">
    <property type="protein sequence ID" value="MBO2451973.1"/>
    <property type="molecule type" value="Genomic_DNA"/>
</dbReference>
<reference evidence="1" key="1">
    <citation type="submission" date="2021-03" db="EMBL/GenBank/DDBJ databases">
        <authorList>
            <person name="Kanchanasin P."/>
            <person name="Saeng-In P."/>
            <person name="Phongsopitanun W."/>
            <person name="Yuki M."/>
            <person name="Kudo T."/>
            <person name="Ohkuma M."/>
            <person name="Tanasupawat S."/>
        </authorList>
    </citation>
    <scope>NUCLEOTIDE SEQUENCE</scope>
    <source>
        <strain evidence="1">GKU 128</strain>
    </source>
</reference>